<comment type="caution">
    <text evidence="2">The sequence shown here is derived from an EMBL/GenBank/DDBJ whole genome shotgun (WGS) entry which is preliminary data.</text>
</comment>
<dbReference type="Pfam" id="PF09729">
    <property type="entry name" value="Gti1_Pac2"/>
    <property type="match status" value="2"/>
</dbReference>
<proteinExistence type="predicted"/>
<feature type="compositionally biased region" description="Polar residues" evidence="1">
    <location>
        <begin position="181"/>
        <end position="202"/>
    </location>
</feature>
<dbReference type="PANTHER" id="PTHR28027">
    <property type="entry name" value="TRANSCRIPTIONAL REGULATOR MIT1"/>
    <property type="match status" value="1"/>
</dbReference>
<evidence type="ECO:0000313" key="3">
    <source>
        <dbReference type="Proteomes" id="UP000092993"/>
    </source>
</evidence>
<dbReference type="InterPro" id="IPR018608">
    <property type="entry name" value="Gti1/Pac2"/>
</dbReference>
<accession>A0A1C7M667</accession>
<sequence>MIKSGAVFVFSVDESGIKRWTEGLTWSQSRISGNFLLYREVSDRNTRTFPQTSGTPEVPRGGQGTEGPLAFKPRGLIKKTITVKIDGSDHHLISYYTQEDVDLGRLQRPTCRPDLLALEIPPELTQSTNFRYPPRLEETYEDSPCHSQTHCRDGIDNQSERTPGFASASPRANGIVASRAPGQNSSALSQAAFSHPPANSSDLVYHDQSHFSRSETAYQDQQDTISAAQGHKRKRHHPHGEPSHRVPTSPFPRHPRHQ</sequence>
<keyword evidence="3" id="KW-1185">Reference proteome</keyword>
<dbReference type="PANTHER" id="PTHR28027:SF2">
    <property type="entry name" value="TRANSCRIPTIONAL REGULATOR MIT1"/>
    <property type="match status" value="1"/>
</dbReference>
<protein>
    <submittedName>
        <fullName evidence="2">Global transcription regulator sge1</fullName>
    </submittedName>
</protein>
<evidence type="ECO:0000256" key="1">
    <source>
        <dbReference type="SAM" id="MobiDB-lite"/>
    </source>
</evidence>
<evidence type="ECO:0000313" key="2">
    <source>
        <dbReference type="EMBL" id="OBZ72400.1"/>
    </source>
</evidence>
<organism evidence="2 3">
    <name type="scientific">Grifola frondosa</name>
    <name type="common">Maitake</name>
    <name type="synonym">Polyporus frondosus</name>
    <dbReference type="NCBI Taxonomy" id="5627"/>
    <lineage>
        <taxon>Eukaryota</taxon>
        <taxon>Fungi</taxon>
        <taxon>Dikarya</taxon>
        <taxon>Basidiomycota</taxon>
        <taxon>Agaricomycotina</taxon>
        <taxon>Agaricomycetes</taxon>
        <taxon>Polyporales</taxon>
        <taxon>Grifolaceae</taxon>
        <taxon>Grifola</taxon>
    </lineage>
</organism>
<feature type="region of interest" description="Disordered" evidence="1">
    <location>
        <begin position="139"/>
        <end position="258"/>
    </location>
</feature>
<dbReference type="Proteomes" id="UP000092993">
    <property type="component" value="Unassembled WGS sequence"/>
</dbReference>
<name>A0A1C7M667_GRIFR</name>
<dbReference type="AlphaFoldDB" id="A0A1C7M667"/>
<dbReference type="GO" id="GO:0003677">
    <property type="term" value="F:DNA binding"/>
    <property type="evidence" value="ECO:0007669"/>
    <property type="project" value="TreeGrafter"/>
</dbReference>
<feature type="compositionally biased region" description="Polar residues" evidence="1">
    <location>
        <begin position="214"/>
        <end position="227"/>
    </location>
</feature>
<reference evidence="2 3" key="1">
    <citation type="submission" date="2016-03" db="EMBL/GenBank/DDBJ databases">
        <title>Whole genome sequencing of Grifola frondosa 9006-11.</title>
        <authorList>
            <person name="Min B."/>
            <person name="Park H."/>
            <person name="Kim J.-G."/>
            <person name="Cho H."/>
            <person name="Oh Y.-L."/>
            <person name="Kong W.-S."/>
            <person name="Choi I.-G."/>
        </authorList>
    </citation>
    <scope>NUCLEOTIDE SEQUENCE [LARGE SCALE GENOMIC DNA]</scope>
    <source>
        <strain evidence="2 3">9006-11</strain>
    </source>
</reference>
<dbReference type="OrthoDB" id="5572844at2759"/>
<feature type="region of interest" description="Disordered" evidence="1">
    <location>
        <begin position="46"/>
        <end position="70"/>
    </location>
</feature>
<dbReference type="STRING" id="5627.A0A1C7M667"/>
<gene>
    <name evidence="2" type="primary">sge1_0</name>
    <name evidence="2" type="ORF">A0H81_08015</name>
</gene>
<feature type="compositionally biased region" description="Basic and acidic residues" evidence="1">
    <location>
        <begin position="204"/>
        <end position="213"/>
    </location>
</feature>
<feature type="compositionally biased region" description="Basic and acidic residues" evidence="1">
    <location>
        <begin position="150"/>
        <end position="159"/>
    </location>
</feature>
<dbReference type="EMBL" id="LUGG01000009">
    <property type="protein sequence ID" value="OBZ72400.1"/>
    <property type="molecule type" value="Genomic_DNA"/>
</dbReference>